<feature type="chain" id="PRO_5042866155" evidence="2">
    <location>
        <begin position="30"/>
        <end position="325"/>
    </location>
</feature>
<comment type="caution">
    <text evidence="3">The sequence shown here is derived from an EMBL/GenBank/DDBJ whole genome shotgun (WGS) entry which is preliminary data.</text>
</comment>
<accession>A0AAN4Z5G5</accession>
<evidence type="ECO:0000256" key="1">
    <source>
        <dbReference type="SAM" id="MobiDB-lite"/>
    </source>
</evidence>
<protein>
    <submittedName>
        <fullName evidence="3">Uncharacterized protein</fullName>
    </submittedName>
</protein>
<keyword evidence="2" id="KW-0732">Signal</keyword>
<gene>
    <name evidence="3" type="ORF">PMAYCL1PPCAC_03879</name>
</gene>
<evidence type="ECO:0000313" key="3">
    <source>
        <dbReference type="EMBL" id="GMR33684.1"/>
    </source>
</evidence>
<sequence>MFDSVKPIFLHDLLTKLLCILCDISQARCNIIFTTAQKHGIFERVVYIILQTTEMTIDKNKPSAYSAKILDLLNNSVDMFYAAFKTMATYRCSSVIRYMYLALLFSRNLRNKIREDEVILLLHGHTNQQGVLAHSIQTNRHYDMFYTLHINKTLTTRNTEAPLERYLIMQNWFVKHNVFSLLLQCLDLKNDCSLAEHALDVFGNIVGLRLSSSKFSTYSMNIPDKISDEVAVDIARIISSERFTNHNVIDFESALIRSLCNLSSERFAVQKLLITSHAFNYACDLITAHAEMAHFETSYTTSSAQFLQPTGEVPPRTDGIQTNMV</sequence>
<reference evidence="4" key="1">
    <citation type="submission" date="2022-10" db="EMBL/GenBank/DDBJ databases">
        <title>Genome assembly of Pristionchus species.</title>
        <authorList>
            <person name="Yoshida K."/>
            <person name="Sommer R.J."/>
        </authorList>
    </citation>
    <scope>NUCLEOTIDE SEQUENCE [LARGE SCALE GENOMIC DNA]</scope>
    <source>
        <strain evidence="4">RS5460</strain>
    </source>
</reference>
<name>A0AAN4Z5G5_9BILA</name>
<dbReference type="Proteomes" id="UP001328107">
    <property type="component" value="Unassembled WGS sequence"/>
</dbReference>
<dbReference type="EMBL" id="BTRK01000001">
    <property type="protein sequence ID" value="GMR33684.1"/>
    <property type="molecule type" value="Genomic_DNA"/>
</dbReference>
<keyword evidence="4" id="KW-1185">Reference proteome</keyword>
<organism evidence="3 4">
    <name type="scientific">Pristionchus mayeri</name>
    <dbReference type="NCBI Taxonomy" id="1317129"/>
    <lineage>
        <taxon>Eukaryota</taxon>
        <taxon>Metazoa</taxon>
        <taxon>Ecdysozoa</taxon>
        <taxon>Nematoda</taxon>
        <taxon>Chromadorea</taxon>
        <taxon>Rhabditida</taxon>
        <taxon>Rhabditina</taxon>
        <taxon>Diplogasteromorpha</taxon>
        <taxon>Diplogasteroidea</taxon>
        <taxon>Neodiplogasteridae</taxon>
        <taxon>Pristionchus</taxon>
    </lineage>
</organism>
<dbReference type="AlphaFoldDB" id="A0AAN4Z5G5"/>
<feature type="region of interest" description="Disordered" evidence="1">
    <location>
        <begin position="306"/>
        <end position="325"/>
    </location>
</feature>
<feature type="signal peptide" evidence="2">
    <location>
        <begin position="1"/>
        <end position="29"/>
    </location>
</feature>
<evidence type="ECO:0000313" key="4">
    <source>
        <dbReference type="Proteomes" id="UP001328107"/>
    </source>
</evidence>
<evidence type="ECO:0000256" key="2">
    <source>
        <dbReference type="SAM" id="SignalP"/>
    </source>
</evidence>
<proteinExistence type="predicted"/>